<evidence type="ECO:0000313" key="8">
    <source>
        <dbReference type="EMBL" id="CAA3003282.1"/>
    </source>
</evidence>
<proteinExistence type="inferred from homology"/>
<evidence type="ECO:0000256" key="1">
    <source>
        <dbReference type="ARBA" id="ARBA00005184"/>
    </source>
</evidence>
<dbReference type="EC" id="3.1.1.11" evidence="3"/>
<evidence type="ECO:0000256" key="6">
    <source>
        <dbReference type="ARBA" id="ARBA00047928"/>
    </source>
</evidence>
<evidence type="ECO:0000256" key="4">
    <source>
        <dbReference type="ARBA" id="ARBA00022801"/>
    </source>
</evidence>
<evidence type="ECO:0000259" key="7">
    <source>
        <dbReference type="Pfam" id="PF01095"/>
    </source>
</evidence>
<dbReference type="Gramene" id="OE9A095857T1">
    <property type="protein sequence ID" value="OE9A095857C1"/>
    <property type="gene ID" value="OE9A095857"/>
</dbReference>
<dbReference type="OrthoDB" id="2019149at2759"/>
<comment type="catalytic activity">
    <reaction evidence="6">
        <text>[(1-&gt;4)-alpha-D-galacturonosyl methyl ester](n) + n H2O = [(1-&gt;4)-alpha-D-galacturonosyl](n) + n methanol + n H(+)</text>
        <dbReference type="Rhea" id="RHEA:22380"/>
        <dbReference type="Rhea" id="RHEA-COMP:14570"/>
        <dbReference type="Rhea" id="RHEA-COMP:14573"/>
        <dbReference type="ChEBI" id="CHEBI:15377"/>
        <dbReference type="ChEBI" id="CHEBI:15378"/>
        <dbReference type="ChEBI" id="CHEBI:17790"/>
        <dbReference type="ChEBI" id="CHEBI:140522"/>
        <dbReference type="ChEBI" id="CHEBI:140523"/>
        <dbReference type="EC" id="3.1.1.11"/>
    </reaction>
</comment>
<evidence type="ECO:0000256" key="2">
    <source>
        <dbReference type="ARBA" id="ARBA00008891"/>
    </source>
</evidence>
<dbReference type="GO" id="GO:0042545">
    <property type="term" value="P:cell wall modification"/>
    <property type="evidence" value="ECO:0007669"/>
    <property type="project" value="InterPro"/>
</dbReference>
<dbReference type="PANTHER" id="PTHR31321:SF76">
    <property type="entry name" value="PECTINESTERASE 10-RELATED"/>
    <property type="match status" value="1"/>
</dbReference>
<dbReference type="PANTHER" id="PTHR31321">
    <property type="entry name" value="ACYL-COA THIOESTER HYDROLASE YBHC-RELATED"/>
    <property type="match status" value="1"/>
</dbReference>
<dbReference type="SUPFAM" id="SSF51126">
    <property type="entry name" value="Pectin lyase-like"/>
    <property type="match status" value="1"/>
</dbReference>
<accession>A0A8S0TG51</accession>
<keyword evidence="4" id="KW-0378">Hydrolase</keyword>
<comment type="pathway">
    <text evidence="1">Glycan metabolism; pectin degradation; 2-dehydro-3-deoxy-D-gluconate from pectin: step 1/5.</text>
</comment>
<dbReference type="GO" id="GO:0045490">
    <property type="term" value="P:pectin catabolic process"/>
    <property type="evidence" value="ECO:0007669"/>
    <property type="project" value="TreeGrafter"/>
</dbReference>
<dbReference type="Pfam" id="PF01095">
    <property type="entry name" value="Pectinesterase"/>
    <property type="match status" value="1"/>
</dbReference>
<keyword evidence="9" id="KW-1185">Reference proteome</keyword>
<keyword evidence="5" id="KW-0063">Aspartyl esterase</keyword>
<sequence length="75" mass="8628">TYLPDNIVPQGWDSWGKDVNHLTYSENQRHGSGSDTSNRVKWGIKLRSEELQALTNISYIDTEGWIRQLPINVVE</sequence>
<dbReference type="EMBL" id="CACTIH010005943">
    <property type="protein sequence ID" value="CAA3003282.1"/>
    <property type="molecule type" value="Genomic_DNA"/>
</dbReference>
<name>A0A8S0TG51_OLEEU</name>
<gene>
    <name evidence="8" type="ORF">OLEA9_A095857</name>
</gene>
<protein>
    <recommendedName>
        <fullName evidence="3">pectinesterase</fullName>
        <ecNumber evidence="3">3.1.1.11</ecNumber>
    </recommendedName>
</protein>
<evidence type="ECO:0000256" key="3">
    <source>
        <dbReference type="ARBA" id="ARBA00013229"/>
    </source>
</evidence>
<dbReference type="InterPro" id="IPR000070">
    <property type="entry name" value="Pectinesterase_cat"/>
</dbReference>
<dbReference type="Proteomes" id="UP000594638">
    <property type="component" value="Unassembled WGS sequence"/>
</dbReference>
<dbReference type="AlphaFoldDB" id="A0A8S0TG51"/>
<organism evidence="8 9">
    <name type="scientific">Olea europaea subsp. europaea</name>
    <dbReference type="NCBI Taxonomy" id="158383"/>
    <lineage>
        <taxon>Eukaryota</taxon>
        <taxon>Viridiplantae</taxon>
        <taxon>Streptophyta</taxon>
        <taxon>Embryophyta</taxon>
        <taxon>Tracheophyta</taxon>
        <taxon>Spermatophyta</taxon>
        <taxon>Magnoliopsida</taxon>
        <taxon>eudicotyledons</taxon>
        <taxon>Gunneridae</taxon>
        <taxon>Pentapetalae</taxon>
        <taxon>asterids</taxon>
        <taxon>lamiids</taxon>
        <taxon>Lamiales</taxon>
        <taxon>Oleaceae</taxon>
        <taxon>Oleeae</taxon>
        <taxon>Olea</taxon>
    </lineage>
</organism>
<comment type="caution">
    <text evidence="8">The sequence shown here is derived from an EMBL/GenBank/DDBJ whole genome shotgun (WGS) entry which is preliminary data.</text>
</comment>
<feature type="domain" description="Pectinesterase catalytic" evidence="7">
    <location>
        <begin position="2"/>
        <end position="61"/>
    </location>
</feature>
<dbReference type="GO" id="GO:0030599">
    <property type="term" value="F:pectinesterase activity"/>
    <property type="evidence" value="ECO:0007669"/>
    <property type="project" value="UniProtKB-EC"/>
</dbReference>
<feature type="non-terminal residue" evidence="8">
    <location>
        <position position="1"/>
    </location>
</feature>
<evidence type="ECO:0000256" key="5">
    <source>
        <dbReference type="ARBA" id="ARBA00023085"/>
    </source>
</evidence>
<dbReference type="InterPro" id="IPR012334">
    <property type="entry name" value="Pectin_lyas_fold"/>
</dbReference>
<dbReference type="InterPro" id="IPR011050">
    <property type="entry name" value="Pectin_lyase_fold/virulence"/>
</dbReference>
<dbReference type="Gene3D" id="2.160.20.10">
    <property type="entry name" value="Single-stranded right-handed beta-helix, Pectin lyase-like"/>
    <property type="match status" value="1"/>
</dbReference>
<evidence type="ECO:0000313" key="9">
    <source>
        <dbReference type="Proteomes" id="UP000594638"/>
    </source>
</evidence>
<reference evidence="8 9" key="1">
    <citation type="submission" date="2019-12" db="EMBL/GenBank/DDBJ databases">
        <authorList>
            <person name="Alioto T."/>
            <person name="Alioto T."/>
            <person name="Gomez Garrido J."/>
        </authorList>
    </citation>
    <scope>NUCLEOTIDE SEQUENCE [LARGE SCALE GENOMIC DNA]</scope>
</reference>
<comment type="similarity">
    <text evidence="2">Belongs to the pectinesterase family.</text>
</comment>